<feature type="domain" description="Fungal lipase-type" evidence="1">
    <location>
        <begin position="86"/>
        <end position="241"/>
    </location>
</feature>
<evidence type="ECO:0000259" key="1">
    <source>
        <dbReference type="Pfam" id="PF01764"/>
    </source>
</evidence>
<reference evidence="2 3" key="1">
    <citation type="journal article" date="2018" name="Int. J. Syst. Evol. Microbiol.">
        <title>Adhaeribacter swui sp. nov., isolated from wet mud.</title>
        <authorList>
            <person name="Kim D.U."/>
            <person name="Kim K.W."/>
            <person name="Kang M.S."/>
            <person name="Kim J.Y."/>
            <person name="Jang J.H."/>
            <person name="Kim M.K."/>
        </authorList>
    </citation>
    <scope>NUCLEOTIDE SEQUENCE [LARGE SCALE GENOMIC DNA]</scope>
    <source>
        <strain evidence="2 3">KCTC 52873</strain>
    </source>
</reference>
<dbReference type="PANTHER" id="PTHR45856:SF11">
    <property type="entry name" value="FUNGAL LIPASE-LIKE DOMAIN-CONTAINING PROTEIN"/>
    <property type="match status" value="1"/>
</dbReference>
<dbReference type="InterPro" id="IPR029058">
    <property type="entry name" value="AB_hydrolase_fold"/>
</dbReference>
<dbReference type="RefSeq" id="WP_185272282.1">
    <property type="nucleotide sequence ID" value="NZ_CP055156.1"/>
</dbReference>
<evidence type="ECO:0000313" key="2">
    <source>
        <dbReference type="EMBL" id="QNF31508.1"/>
    </source>
</evidence>
<name>A0A7G7G2X4_9BACT</name>
<dbReference type="EMBL" id="CP055156">
    <property type="protein sequence ID" value="QNF31508.1"/>
    <property type="molecule type" value="Genomic_DNA"/>
</dbReference>
<keyword evidence="3" id="KW-1185">Reference proteome</keyword>
<accession>A0A7G7G2X4</accession>
<protein>
    <submittedName>
        <fullName evidence="2">Lipase family protein</fullName>
    </submittedName>
</protein>
<dbReference type="Pfam" id="PF01764">
    <property type="entry name" value="Lipase_3"/>
    <property type="match status" value="1"/>
</dbReference>
<proteinExistence type="predicted"/>
<dbReference type="Proteomes" id="UP000515237">
    <property type="component" value="Chromosome"/>
</dbReference>
<dbReference type="AlphaFoldDB" id="A0A7G7G2X4"/>
<sequence>MRYCYLISLFIITFCFGYFAQGQNLQPGFDKQEYLELLKIYSRWGDSSFYTGIEQSETYARAYRSPTVGLENRWELHVNKLHNVAVISIRGTIADPVSWLANFYAAMVPAKGTLQLTKNLTFNYHLATNPKAAVHAGWLISLGFLANDILPRLDSCYRSGIKEYIILGHSQGGAIAYLLTSHLYYLQDTGKLPADIRFKTYCSAGPKPGNLYYAYEYENRTQGGWAFNVVNSADWVPEVPISIQTVNDFNNTNPFTNAKASIKKQKFPRRTALNYVYRQLTKHTLKAQKRYQQYLGNKASKYVKSQLKEIEIPAFYNSNHYVRTGTFIVLLADEAYYQQFPDSQTKVFTHHMLQPYYYLAQKLK</sequence>
<dbReference type="CDD" id="cd00519">
    <property type="entry name" value="Lipase_3"/>
    <property type="match status" value="1"/>
</dbReference>
<dbReference type="PANTHER" id="PTHR45856">
    <property type="entry name" value="ALPHA/BETA-HYDROLASES SUPERFAMILY PROTEIN"/>
    <property type="match status" value="1"/>
</dbReference>
<dbReference type="InterPro" id="IPR051218">
    <property type="entry name" value="Sec_MonoDiacylglyc_Lipase"/>
</dbReference>
<dbReference type="SUPFAM" id="SSF53474">
    <property type="entry name" value="alpha/beta-Hydrolases"/>
    <property type="match status" value="1"/>
</dbReference>
<dbReference type="KEGG" id="aswu:HUW51_01750"/>
<dbReference type="GO" id="GO:0006629">
    <property type="term" value="P:lipid metabolic process"/>
    <property type="evidence" value="ECO:0007669"/>
    <property type="project" value="InterPro"/>
</dbReference>
<dbReference type="Gene3D" id="3.40.50.1820">
    <property type="entry name" value="alpha/beta hydrolase"/>
    <property type="match status" value="1"/>
</dbReference>
<organism evidence="2 3">
    <name type="scientific">Adhaeribacter swui</name>
    <dbReference type="NCBI Taxonomy" id="2086471"/>
    <lineage>
        <taxon>Bacteria</taxon>
        <taxon>Pseudomonadati</taxon>
        <taxon>Bacteroidota</taxon>
        <taxon>Cytophagia</taxon>
        <taxon>Cytophagales</taxon>
        <taxon>Hymenobacteraceae</taxon>
        <taxon>Adhaeribacter</taxon>
    </lineage>
</organism>
<gene>
    <name evidence="2" type="ORF">HUW51_01750</name>
</gene>
<dbReference type="InterPro" id="IPR002921">
    <property type="entry name" value="Fungal_lipase-type"/>
</dbReference>
<evidence type="ECO:0000313" key="3">
    <source>
        <dbReference type="Proteomes" id="UP000515237"/>
    </source>
</evidence>